<evidence type="ECO:0000313" key="3">
    <source>
        <dbReference type="EMBL" id="TYQ00205.1"/>
    </source>
</evidence>
<comment type="caution">
    <text evidence="3">The sequence shown here is derived from an EMBL/GenBank/DDBJ whole genome shotgun (WGS) entry which is preliminary data.</text>
</comment>
<keyword evidence="4" id="KW-1185">Reference proteome</keyword>
<dbReference type="PRINTS" id="PR00139">
    <property type="entry name" value="ASNGLNASE"/>
</dbReference>
<dbReference type="SUPFAM" id="SSF53774">
    <property type="entry name" value="Glutaminase/Asparaginase"/>
    <property type="match status" value="1"/>
</dbReference>
<dbReference type="RefSeq" id="WP_148868971.1">
    <property type="nucleotide sequence ID" value="NZ_VNIA01000001.1"/>
</dbReference>
<proteinExistence type="predicted"/>
<evidence type="ECO:0000313" key="4">
    <source>
        <dbReference type="Proteomes" id="UP000323136"/>
    </source>
</evidence>
<feature type="active site" description="O-isoaspartyl threonine intermediate" evidence="1">
    <location>
        <position position="9"/>
    </location>
</feature>
<organism evidence="3 4">
    <name type="scientific">Tenacibaculum adriaticum</name>
    <dbReference type="NCBI Taxonomy" id="413713"/>
    <lineage>
        <taxon>Bacteria</taxon>
        <taxon>Pseudomonadati</taxon>
        <taxon>Bacteroidota</taxon>
        <taxon>Flavobacteriia</taxon>
        <taxon>Flavobacteriales</taxon>
        <taxon>Flavobacteriaceae</taxon>
        <taxon>Tenacibaculum</taxon>
    </lineage>
</organism>
<dbReference type="Gene3D" id="3.40.50.1170">
    <property type="entry name" value="L-asparaginase, N-terminal domain"/>
    <property type="match status" value="1"/>
</dbReference>
<dbReference type="Pfam" id="PF00710">
    <property type="entry name" value="Asparaginase"/>
    <property type="match status" value="1"/>
</dbReference>
<dbReference type="PIRSF" id="PIRSF001220">
    <property type="entry name" value="L-ASNase_gatD"/>
    <property type="match status" value="1"/>
</dbReference>
<reference evidence="3 4" key="1">
    <citation type="submission" date="2019-07" db="EMBL/GenBank/DDBJ databases">
        <title>Genomic Encyclopedia of Type Strains, Phase IV (KMG-IV): sequencing the most valuable type-strain genomes for metagenomic binning, comparative biology and taxonomic classification.</title>
        <authorList>
            <person name="Goeker M."/>
        </authorList>
    </citation>
    <scope>NUCLEOTIDE SEQUENCE [LARGE SCALE GENOMIC DNA]</scope>
    <source>
        <strain evidence="3 4">DSM 18961</strain>
    </source>
</reference>
<dbReference type="EMBL" id="VNIA01000001">
    <property type="protein sequence ID" value="TYQ00205.1"/>
    <property type="molecule type" value="Genomic_DNA"/>
</dbReference>
<feature type="domain" description="L-asparaginase N-terminal" evidence="2">
    <location>
        <begin position="2"/>
        <end position="151"/>
    </location>
</feature>
<dbReference type="InterPro" id="IPR006034">
    <property type="entry name" value="Asparaginase/glutaminase-like"/>
</dbReference>
<dbReference type="AlphaFoldDB" id="A0A5S5DWU8"/>
<name>A0A5S5DWU8_9FLAO</name>
<dbReference type="PIRSF" id="PIRSF500176">
    <property type="entry name" value="L_ASNase"/>
    <property type="match status" value="1"/>
</dbReference>
<dbReference type="Proteomes" id="UP000323136">
    <property type="component" value="Unassembled WGS sequence"/>
</dbReference>
<evidence type="ECO:0000256" key="1">
    <source>
        <dbReference type="PIRSR" id="PIRSR001220-1"/>
    </source>
</evidence>
<dbReference type="InterPro" id="IPR037152">
    <property type="entry name" value="L-asparaginase_N_sf"/>
</dbReference>
<dbReference type="OrthoDB" id="9788068at2"/>
<dbReference type="PROSITE" id="PS51732">
    <property type="entry name" value="ASN_GLN_ASE_3"/>
    <property type="match status" value="1"/>
</dbReference>
<dbReference type="InterPro" id="IPR036152">
    <property type="entry name" value="Asp/glu_Ase-like_sf"/>
</dbReference>
<accession>A0A5S5DWU8</accession>
<gene>
    <name evidence="3" type="ORF">C7447_101815</name>
</gene>
<evidence type="ECO:0000259" key="2">
    <source>
        <dbReference type="Pfam" id="PF00710"/>
    </source>
</evidence>
<sequence length="162" mass="18611">MLIITTGGTIEGLDYTDESAKITSKTISIKELISKFRIDFRYSIRHLFSKDSRCITKTDRELIVKTIKCKETKNILITHGTYTMIETAEYLAKLNINKTIILTGSFILGTKENSDASSNLKFAISQFKVLKEGVYIVIQNRVFTWDNVRKNVERNQFESKLD</sequence>
<dbReference type="InterPro" id="IPR027474">
    <property type="entry name" value="L-asparaginase_N"/>
</dbReference>
<dbReference type="GO" id="GO:0004067">
    <property type="term" value="F:asparaginase activity"/>
    <property type="evidence" value="ECO:0007669"/>
    <property type="project" value="UniProtKB-UniRule"/>
</dbReference>
<protein>
    <submittedName>
        <fullName evidence="3">Asparaginase</fullName>
    </submittedName>
</protein>